<keyword evidence="2" id="KW-1185">Reference proteome</keyword>
<organism evidence="1 2">
    <name type="scientific">Pseudomonas laurentiana</name>
    <dbReference type="NCBI Taxonomy" id="2364649"/>
    <lineage>
        <taxon>Bacteria</taxon>
        <taxon>Pseudomonadati</taxon>
        <taxon>Pseudomonadota</taxon>
        <taxon>Gammaproteobacteria</taxon>
        <taxon>Pseudomonadales</taxon>
        <taxon>Pseudomonadaceae</taxon>
        <taxon>Pseudomonas</taxon>
    </lineage>
</organism>
<reference evidence="1 2" key="1">
    <citation type="submission" date="2020-02" db="EMBL/GenBank/DDBJ databases">
        <title>Broccoli isolated Pseudomonas sp.</title>
        <authorList>
            <person name="Fujikawa T."/>
            <person name="Sawada H."/>
        </authorList>
    </citation>
    <scope>NUCLEOTIDE SEQUENCE [LARGE SCALE GENOMIC DNA]</scope>
    <source>
        <strain evidence="1 2">JCM 32154</strain>
    </source>
</reference>
<dbReference type="AlphaFoldDB" id="A0A6I5RWE9"/>
<dbReference type="Pfam" id="PF09351">
    <property type="entry name" value="DUF1993"/>
    <property type="match status" value="1"/>
</dbReference>
<gene>
    <name evidence="1" type="ORF">G3O07_22775</name>
</gene>
<dbReference type="PANTHER" id="PTHR36922:SF1">
    <property type="entry name" value="DUF1993 DOMAIN-CONTAINING PROTEIN"/>
    <property type="match status" value="1"/>
</dbReference>
<name>A0A6I5RWE9_9PSED</name>
<dbReference type="EMBL" id="JAAHBT010000351">
    <property type="protein sequence ID" value="NES11916.1"/>
    <property type="molecule type" value="Genomic_DNA"/>
</dbReference>
<proteinExistence type="predicted"/>
<accession>A0A6I5RWE9</accession>
<evidence type="ECO:0000313" key="2">
    <source>
        <dbReference type="Proteomes" id="UP000471751"/>
    </source>
</evidence>
<dbReference type="InterPro" id="IPR034660">
    <property type="entry name" value="DinB/YfiT-like"/>
</dbReference>
<protein>
    <submittedName>
        <fullName evidence="1">DUF1993 domain-containing protein</fullName>
    </submittedName>
</protein>
<dbReference type="Proteomes" id="UP000471751">
    <property type="component" value="Unassembled WGS sequence"/>
</dbReference>
<dbReference type="SUPFAM" id="SSF109854">
    <property type="entry name" value="DinB/YfiT-like putative metalloenzymes"/>
    <property type="match status" value="1"/>
</dbReference>
<comment type="caution">
    <text evidence="1">The sequence shown here is derived from an EMBL/GenBank/DDBJ whole genome shotgun (WGS) entry which is preliminary data.</text>
</comment>
<evidence type="ECO:0000313" key="1">
    <source>
        <dbReference type="EMBL" id="NES11916.1"/>
    </source>
</evidence>
<dbReference type="Gene3D" id="1.20.120.450">
    <property type="entry name" value="dinb family like domain"/>
    <property type="match status" value="1"/>
</dbReference>
<sequence>MSVSMYQASVPVFVRGLHNLAAILHKAAAHAHAKDIMPEFFLNARLAPDMFALVRQMQIVSDTAKGCAARLAGVEVPSFADTESSFPELQARIARTVTFLQSITAQQLDGSEARPITLNVHDREIHFTGQDYLLGFAIPNFYFHLTTAYGILRHNGVELGKADYLGNP</sequence>
<dbReference type="InterPro" id="IPR018531">
    <property type="entry name" value="DUF1993"/>
</dbReference>
<dbReference type="RefSeq" id="WP_163939804.1">
    <property type="nucleotide sequence ID" value="NZ_BMQU01000021.1"/>
</dbReference>
<dbReference type="PANTHER" id="PTHR36922">
    <property type="entry name" value="BLL2446 PROTEIN"/>
    <property type="match status" value="1"/>
</dbReference>